<dbReference type="PANTHER" id="PTHR45566:SF1">
    <property type="entry name" value="HTH-TYPE TRANSCRIPTIONAL REGULATOR YHJB-RELATED"/>
    <property type="match status" value="1"/>
</dbReference>
<dbReference type="CDD" id="cd06170">
    <property type="entry name" value="LuxR_C_like"/>
    <property type="match status" value="1"/>
</dbReference>
<dbReference type="EMBL" id="BMYQ01000001">
    <property type="protein sequence ID" value="GGW22246.1"/>
    <property type="molecule type" value="Genomic_DNA"/>
</dbReference>
<evidence type="ECO:0000313" key="7">
    <source>
        <dbReference type="Proteomes" id="UP000628984"/>
    </source>
</evidence>
<dbReference type="SMART" id="SM00421">
    <property type="entry name" value="HTH_LUXR"/>
    <property type="match status" value="1"/>
</dbReference>
<dbReference type="InterPro" id="IPR000792">
    <property type="entry name" value="Tscrpt_reg_LuxR_C"/>
</dbReference>
<proteinExistence type="predicted"/>
<dbReference type="InterPro" id="IPR011006">
    <property type="entry name" value="CheY-like_superfamily"/>
</dbReference>
<evidence type="ECO:0000256" key="2">
    <source>
        <dbReference type="ARBA" id="ARBA00023125"/>
    </source>
</evidence>
<dbReference type="Proteomes" id="UP000628984">
    <property type="component" value="Unassembled WGS sequence"/>
</dbReference>
<dbReference type="InterPro" id="IPR051015">
    <property type="entry name" value="EvgA-like"/>
</dbReference>
<dbReference type="SUPFAM" id="SSF46894">
    <property type="entry name" value="C-terminal effector domain of the bipartite response regulators"/>
    <property type="match status" value="1"/>
</dbReference>
<dbReference type="CDD" id="cd17535">
    <property type="entry name" value="REC_NarL-like"/>
    <property type="match status" value="1"/>
</dbReference>
<feature type="modified residue" description="4-aspartylphosphate" evidence="3">
    <location>
        <position position="60"/>
    </location>
</feature>
<keyword evidence="7" id="KW-1185">Reference proteome</keyword>
<dbReference type="Pfam" id="PF00072">
    <property type="entry name" value="Response_reg"/>
    <property type="match status" value="1"/>
</dbReference>
<dbReference type="Gene3D" id="3.40.50.2300">
    <property type="match status" value="1"/>
</dbReference>
<dbReference type="SMART" id="SM00448">
    <property type="entry name" value="REC"/>
    <property type="match status" value="1"/>
</dbReference>
<dbReference type="PROSITE" id="PS00622">
    <property type="entry name" value="HTH_LUXR_1"/>
    <property type="match status" value="1"/>
</dbReference>
<feature type="domain" description="Response regulatory" evidence="5">
    <location>
        <begin position="8"/>
        <end position="125"/>
    </location>
</feature>
<dbReference type="RefSeq" id="WP_189632239.1">
    <property type="nucleotide sequence ID" value="NZ_BMYQ01000001.1"/>
</dbReference>
<evidence type="ECO:0000256" key="3">
    <source>
        <dbReference type="PROSITE-ProRule" id="PRU00169"/>
    </source>
</evidence>
<dbReference type="PRINTS" id="PR00038">
    <property type="entry name" value="HTHLUXR"/>
</dbReference>
<dbReference type="PROSITE" id="PS50110">
    <property type="entry name" value="RESPONSE_REGULATORY"/>
    <property type="match status" value="1"/>
</dbReference>
<dbReference type="InterPro" id="IPR016032">
    <property type="entry name" value="Sig_transdc_resp-reg_C-effctor"/>
</dbReference>
<keyword evidence="1 3" id="KW-0597">Phosphoprotein</keyword>
<reference evidence="6" key="1">
    <citation type="journal article" date="2014" name="Int. J. Syst. Evol. Microbiol.">
        <title>Complete genome sequence of Corynebacterium casei LMG S-19264T (=DSM 44701T), isolated from a smear-ripened cheese.</title>
        <authorList>
            <consortium name="US DOE Joint Genome Institute (JGI-PGF)"/>
            <person name="Walter F."/>
            <person name="Albersmeier A."/>
            <person name="Kalinowski J."/>
            <person name="Ruckert C."/>
        </authorList>
    </citation>
    <scope>NUCLEOTIDE SEQUENCE</scope>
    <source>
        <strain evidence="6">KCTC 23714</strain>
    </source>
</reference>
<dbReference type="SUPFAM" id="SSF52172">
    <property type="entry name" value="CheY-like"/>
    <property type="match status" value="1"/>
</dbReference>
<organism evidence="6 7">
    <name type="scientific">Gemmobacter lanyuensis</name>
    <dbReference type="NCBI Taxonomy" id="1054497"/>
    <lineage>
        <taxon>Bacteria</taxon>
        <taxon>Pseudomonadati</taxon>
        <taxon>Pseudomonadota</taxon>
        <taxon>Alphaproteobacteria</taxon>
        <taxon>Rhodobacterales</taxon>
        <taxon>Paracoccaceae</taxon>
        <taxon>Gemmobacter</taxon>
    </lineage>
</organism>
<gene>
    <name evidence="6" type="ORF">GCM10011452_05200</name>
</gene>
<evidence type="ECO:0000259" key="4">
    <source>
        <dbReference type="PROSITE" id="PS50043"/>
    </source>
</evidence>
<dbReference type="AlphaFoldDB" id="A0A918IM26"/>
<dbReference type="PANTHER" id="PTHR45566">
    <property type="entry name" value="HTH-TYPE TRANSCRIPTIONAL REGULATOR YHJB-RELATED"/>
    <property type="match status" value="1"/>
</dbReference>
<dbReference type="GO" id="GO:0003677">
    <property type="term" value="F:DNA binding"/>
    <property type="evidence" value="ECO:0007669"/>
    <property type="project" value="UniProtKB-KW"/>
</dbReference>
<reference evidence="6" key="2">
    <citation type="submission" date="2020-09" db="EMBL/GenBank/DDBJ databases">
        <authorList>
            <person name="Sun Q."/>
            <person name="Kim S."/>
        </authorList>
    </citation>
    <scope>NUCLEOTIDE SEQUENCE</scope>
    <source>
        <strain evidence="6">KCTC 23714</strain>
    </source>
</reference>
<comment type="caution">
    <text evidence="6">The sequence shown here is derived from an EMBL/GenBank/DDBJ whole genome shotgun (WGS) entry which is preliminary data.</text>
</comment>
<sequence length="225" mass="23936">MSDRVLATALIIDDHPLFCDALSITLRAVAGVERVETVDRLEAALARLDLTPLPDVIVLDLNLPDVTGLDGLIRLRAAAGAAPVVVVSSLSDDRVIAAVFQAGAAGFIPKHSGREVFRDAFEAIRAGATYSPEGFVRPGSEGGPVTSREQALSRLALLTRQQAKILQLICEGRLNKQIAYDLSIAETTVKAHVTAIMRKLGVQSRTQAVLIANEASFSSIMPENG</sequence>
<dbReference type="GO" id="GO:0000160">
    <property type="term" value="P:phosphorelay signal transduction system"/>
    <property type="evidence" value="ECO:0007669"/>
    <property type="project" value="InterPro"/>
</dbReference>
<dbReference type="PROSITE" id="PS50043">
    <property type="entry name" value="HTH_LUXR_2"/>
    <property type="match status" value="1"/>
</dbReference>
<dbReference type="InterPro" id="IPR001789">
    <property type="entry name" value="Sig_transdc_resp-reg_receiver"/>
</dbReference>
<protein>
    <submittedName>
        <fullName evidence="6">DNA-binding response regulator</fullName>
    </submittedName>
</protein>
<keyword evidence="2 6" id="KW-0238">DNA-binding</keyword>
<accession>A0A918IM26</accession>
<evidence type="ECO:0000259" key="5">
    <source>
        <dbReference type="PROSITE" id="PS50110"/>
    </source>
</evidence>
<dbReference type="GO" id="GO:0006355">
    <property type="term" value="P:regulation of DNA-templated transcription"/>
    <property type="evidence" value="ECO:0007669"/>
    <property type="project" value="InterPro"/>
</dbReference>
<evidence type="ECO:0000256" key="1">
    <source>
        <dbReference type="ARBA" id="ARBA00022553"/>
    </source>
</evidence>
<evidence type="ECO:0000313" key="6">
    <source>
        <dbReference type="EMBL" id="GGW22246.1"/>
    </source>
</evidence>
<dbReference type="Pfam" id="PF00196">
    <property type="entry name" value="GerE"/>
    <property type="match status" value="1"/>
</dbReference>
<name>A0A918IM26_9RHOB</name>
<dbReference type="InterPro" id="IPR058245">
    <property type="entry name" value="NreC/VraR/RcsB-like_REC"/>
</dbReference>
<feature type="domain" description="HTH luxR-type" evidence="4">
    <location>
        <begin position="151"/>
        <end position="216"/>
    </location>
</feature>